<name>A0A1G4SMN0_9BACL</name>
<dbReference type="Gene3D" id="3.10.180.10">
    <property type="entry name" value="2,3-Dihydroxybiphenyl 1,2-Dioxygenase, domain 1"/>
    <property type="match status" value="1"/>
</dbReference>
<sequence>MKAHEYTGIDHVQLAAPDGCEKEARAFYGELLGMREIPKPVLLQARGGVWFGCGPHEVHIGADRLRSCVESASGFSGQGYRKA</sequence>
<evidence type="ECO:0000313" key="1">
    <source>
        <dbReference type="EMBL" id="SCW70271.1"/>
    </source>
</evidence>
<dbReference type="AlphaFoldDB" id="A0A1G4SMN0"/>
<organism evidence="1 2">
    <name type="scientific">Paenibacillus tianmuensis</name>
    <dbReference type="NCBI Taxonomy" id="624147"/>
    <lineage>
        <taxon>Bacteria</taxon>
        <taxon>Bacillati</taxon>
        <taxon>Bacillota</taxon>
        <taxon>Bacilli</taxon>
        <taxon>Bacillales</taxon>
        <taxon>Paenibacillaceae</taxon>
        <taxon>Paenibacillus</taxon>
    </lineage>
</organism>
<accession>A0A1G4SMN0</accession>
<proteinExistence type="predicted"/>
<dbReference type="PANTHER" id="PTHR39175:SF1">
    <property type="entry name" value="FAMILY PROTEIN, PUTATIVE (AFU_ORTHOLOGUE AFUA_3G15060)-RELATED"/>
    <property type="match status" value="1"/>
</dbReference>
<dbReference type="Proteomes" id="UP000198601">
    <property type="component" value="Unassembled WGS sequence"/>
</dbReference>
<reference evidence="2" key="1">
    <citation type="submission" date="2016-10" db="EMBL/GenBank/DDBJ databases">
        <authorList>
            <person name="Varghese N."/>
            <person name="Submissions S."/>
        </authorList>
    </citation>
    <scope>NUCLEOTIDE SEQUENCE [LARGE SCALE GENOMIC DNA]</scope>
    <source>
        <strain evidence="2">CGMCC 1.8946</strain>
    </source>
</reference>
<dbReference type="EMBL" id="FMTT01000031">
    <property type="protein sequence ID" value="SCW70271.1"/>
    <property type="molecule type" value="Genomic_DNA"/>
</dbReference>
<dbReference type="PANTHER" id="PTHR39175">
    <property type="entry name" value="FAMILY PROTEIN, PUTATIVE (AFU_ORTHOLOGUE AFUA_3G15060)-RELATED"/>
    <property type="match status" value="1"/>
</dbReference>
<gene>
    <name evidence="1" type="ORF">SAMN04487970_103113</name>
</gene>
<dbReference type="SUPFAM" id="SSF54593">
    <property type="entry name" value="Glyoxalase/Bleomycin resistance protein/Dihydroxybiphenyl dioxygenase"/>
    <property type="match status" value="1"/>
</dbReference>
<evidence type="ECO:0008006" key="3">
    <source>
        <dbReference type="Google" id="ProtNLM"/>
    </source>
</evidence>
<protein>
    <recommendedName>
        <fullName evidence="3">Glyoxalase</fullName>
    </recommendedName>
</protein>
<keyword evidence="2" id="KW-1185">Reference proteome</keyword>
<dbReference type="STRING" id="624147.SAMN04487970_103113"/>
<evidence type="ECO:0000313" key="2">
    <source>
        <dbReference type="Proteomes" id="UP000198601"/>
    </source>
</evidence>
<dbReference type="InterPro" id="IPR029068">
    <property type="entry name" value="Glyas_Bleomycin-R_OHBP_Dase"/>
</dbReference>